<keyword evidence="2" id="KW-1185">Reference proteome</keyword>
<organism evidence="1 2">
    <name type="scientific">Solanum tuberosum</name>
    <name type="common">Potato</name>
    <dbReference type="NCBI Taxonomy" id="4113"/>
    <lineage>
        <taxon>Eukaryota</taxon>
        <taxon>Viridiplantae</taxon>
        <taxon>Streptophyta</taxon>
        <taxon>Embryophyta</taxon>
        <taxon>Tracheophyta</taxon>
        <taxon>Spermatophyta</taxon>
        <taxon>Magnoliopsida</taxon>
        <taxon>eudicotyledons</taxon>
        <taxon>Gunneridae</taxon>
        <taxon>Pentapetalae</taxon>
        <taxon>asterids</taxon>
        <taxon>lamiids</taxon>
        <taxon>Solanales</taxon>
        <taxon>Solanaceae</taxon>
        <taxon>Solanoideae</taxon>
        <taxon>Solaneae</taxon>
        <taxon>Solanum</taxon>
    </lineage>
</organism>
<dbReference type="AlphaFoldDB" id="M1B7C6"/>
<reference evidence="2" key="1">
    <citation type="journal article" date="2011" name="Nature">
        <title>Genome sequence and analysis of the tuber crop potato.</title>
        <authorList>
            <consortium name="The Potato Genome Sequencing Consortium"/>
        </authorList>
    </citation>
    <scope>NUCLEOTIDE SEQUENCE [LARGE SCALE GENOMIC DNA]</scope>
    <source>
        <strain evidence="2">cv. DM1-3 516 R44</strain>
    </source>
</reference>
<dbReference type="EnsemblPlants" id="PGSC0003DMT400038778">
    <property type="protein sequence ID" value="PGSC0003DMT400038778"/>
    <property type="gene ID" value="PGSC0003DMG400014986"/>
</dbReference>
<protein>
    <submittedName>
        <fullName evidence="1">Uncharacterized protein</fullName>
    </submittedName>
</protein>
<dbReference type="PaxDb" id="4113-PGSC0003DMT400038778"/>
<evidence type="ECO:0000313" key="2">
    <source>
        <dbReference type="Proteomes" id="UP000011115"/>
    </source>
</evidence>
<dbReference type="Proteomes" id="UP000011115">
    <property type="component" value="Unassembled WGS sequence"/>
</dbReference>
<proteinExistence type="predicted"/>
<name>M1B7C6_SOLTU</name>
<dbReference type="Gramene" id="PGSC0003DMT400038778">
    <property type="protein sequence ID" value="PGSC0003DMT400038778"/>
    <property type="gene ID" value="PGSC0003DMG400014986"/>
</dbReference>
<dbReference type="InParanoid" id="M1B7C6"/>
<reference evidence="1" key="2">
    <citation type="submission" date="2015-06" db="UniProtKB">
        <authorList>
            <consortium name="EnsemblPlants"/>
        </authorList>
    </citation>
    <scope>IDENTIFICATION</scope>
    <source>
        <strain evidence="1">DM1-3 516 R44</strain>
    </source>
</reference>
<sequence>MGFTLDCDVKLCSYSPEDGCQLKMKSNLKDWELATLTYRLLLMQGDGGNRDEKDKSMVNF</sequence>
<evidence type="ECO:0000313" key="1">
    <source>
        <dbReference type="EnsemblPlants" id="PGSC0003DMT400038778"/>
    </source>
</evidence>
<accession>M1B7C6</accession>
<dbReference type="HOGENOM" id="CLU_2946193_0_0_1"/>